<name>A0ABV6DN86_9BACL</name>
<evidence type="ECO:0008006" key="4">
    <source>
        <dbReference type="Google" id="ProtNLM"/>
    </source>
</evidence>
<proteinExistence type="predicted"/>
<feature type="compositionally biased region" description="Acidic residues" evidence="1">
    <location>
        <begin position="176"/>
        <end position="185"/>
    </location>
</feature>
<protein>
    <recommendedName>
        <fullName evidence="4">DUF5666 domain-containing protein</fullName>
    </recommendedName>
</protein>
<feature type="region of interest" description="Disordered" evidence="1">
    <location>
        <begin position="117"/>
        <end position="229"/>
    </location>
</feature>
<sequence>MNKKLGIAVLAAFLLISVLYGWTVLAASPVPAASTGSLTGLFKAASQESATITLTSAEQGEQTFALAKSVWVYRNEQKAKLSDLQHGDKVELIMNSKGQAAYVKAVSAVSAAARPQIAAESEQTPALIPTPTPSPAPEAPPAALPGVLSQAAPDAASAQEAGLVSGKQGNERWSKDDDDDKNDDDSERKKDDDEDKHEDKHEGVDRKGNLKSQEERSKHAKNKKDRGDD</sequence>
<feature type="compositionally biased region" description="Pro residues" evidence="1">
    <location>
        <begin position="128"/>
        <end position="143"/>
    </location>
</feature>
<dbReference type="Proteomes" id="UP001589776">
    <property type="component" value="Unassembled WGS sequence"/>
</dbReference>
<reference evidence="2 3" key="1">
    <citation type="submission" date="2024-09" db="EMBL/GenBank/DDBJ databases">
        <authorList>
            <person name="Sun Q."/>
            <person name="Mori K."/>
        </authorList>
    </citation>
    <scope>NUCLEOTIDE SEQUENCE [LARGE SCALE GENOMIC DNA]</scope>
    <source>
        <strain evidence="2 3">CCM 7759</strain>
    </source>
</reference>
<feature type="compositionally biased region" description="Low complexity" evidence="1">
    <location>
        <begin position="149"/>
        <end position="161"/>
    </location>
</feature>
<comment type="caution">
    <text evidence="2">The sequence shown here is derived from an EMBL/GenBank/DDBJ whole genome shotgun (WGS) entry which is preliminary data.</text>
</comment>
<keyword evidence="3" id="KW-1185">Reference proteome</keyword>
<dbReference type="EMBL" id="JBHLWN010000068">
    <property type="protein sequence ID" value="MFC0214096.1"/>
    <property type="molecule type" value="Genomic_DNA"/>
</dbReference>
<dbReference type="RefSeq" id="WP_377471435.1">
    <property type="nucleotide sequence ID" value="NZ_JBHLWN010000068.1"/>
</dbReference>
<accession>A0ABV6DN86</accession>
<gene>
    <name evidence="2" type="ORF">ACFFK0_16840</name>
</gene>
<evidence type="ECO:0000313" key="2">
    <source>
        <dbReference type="EMBL" id="MFC0214096.1"/>
    </source>
</evidence>
<feature type="compositionally biased region" description="Basic residues" evidence="1">
    <location>
        <begin position="218"/>
        <end position="229"/>
    </location>
</feature>
<evidence type="ECO:0000313" key="3">
    <source>
        <dbReference type="Proteomes" id="UP001589776"/>
    </source>
</evidence>
<organism evidence="2 3">
    <name type="scientific">Paenibacillus chartarius</name>
    <dbReference type="NCBI Taxonomy" id="747481"/>
    <lineage>
        <taxon>Bacteria</taxon>
        <taxon>Bacillati</taxon>
        <taxon>Bacillota</taxon>
        <taxon>Bacilli</taxon>
        <taxon>Bacillales</taxon>
        <taxon>Paenibacillaceae</taxon>
        <taxon>Paenibacillus</taxon>
    </lineage>
</organism>
<evidence type="ECO:0000256" key="1">
    <source>
        <dbReference type="SAM" id="MobiDB-lite"/>
    </source>
</evidence>
<feature type="compositionally biased region" description="Basic and acidic residues" evidence="1">
    <location>
        <begin position="186"/>
        <end position="217"/>
    </location>
</feature>